<reference evidence="1 2" key="1">
    <citation type="journal article" date="2022" name="Front. Microbiol.">
        <title>Male-killing mechanisms vary between Spiroplasma species.</title>
        <authorList>
            <person name="Arai H."/>
            <person name="Inoue M."/>
            <person name="Kageyama D."/>
        </authorList>
    </citation>
    <scope>NUCLEOTIDE SEQUENCE [LARGE SCALE GENOMIC DNA]</scope>
    <source>
        <strain evidence="2">sHm</strain>
    </source>
</reference>
<dbReference type="Proteomes" id="UP001163387">
    <property type="component" value="Chromosome"/>
</dbReference>
<evidence type="ECO:0000313" key="1">
    <source>
        <dbReference type="EMBL" id="BDT02741.1"/>
    </source>
</evidence>
<dbReference type="EMBL" id="AP026933">
    <property type="protein sequence ID" value="BDT02741.1"/>
    <property type="molecule type" value="Genomic_DNA"/>
</dbReference>
<evidence type="ECO:0000313" key="2">
    <source>
        <dbReference type="Proteomes" id="UP001163387"/>
    </source>
</evidence>
<dbReference type="RefSeq" id="WP_281748992.1">
    <property type="nucleotide sequence ID" value="NZ_AP026933.1"/>
</dbReference>
<name>A0ABM8BSB8_9MOLU</name>
<accession>A0ABM8BSB8</accession>
<proteinExistence type="predicted"/>
<sequence length="113" mass="13014">MSPRLNFGQINIFSSEKVTPVPPNSPFNPEYERVSWYDVFGHLRNFFRWVLYGVVGKVLPVEPLREFFSKLDGLLRRIFDDTISSVLNVDFTSGLEQVLTLWVFLKAVGFLVG</sequence>
<protein>
    <recommendedName>
        <fullName evidence="3">Spiroplasmavirus-related protein</fullName>
    </recommendedName>
</protein>
<evidence type="ECO:0008006" key="3">
    <source>
        <dbReference type="Google" id="ProtNLM"/>
    </source>
</evidence>
<gene>
    <name evidence="1" type="ORF">SHM_03870</name>
</gene>
<organism evidence="1 2">
    <name type="scientific">Spiroplasma ixodetis</name>
    <dbReference type="NCBI Taxonomy" id="2141"/>
    <lineage>
        <taxon>Bacteria</taxon>
        <taxon>Bacillati</taxon>
        <taxon>Mycoplasmatota</taxon>
        <taxon>Mollicutes</taxon>
        <taxon>Entomoplasmatales</taxon>
        <taxon>Spiroplasmataceae</taxon>
        <taxon>Spiroplasma</taxon>
    </lineage>
</organism>
<keyword evidence="2" id="KW-1185">Reference proteome</keyword>